<evidence type="ECO:0000256" key="2">
    <source>
        <dbReference type="SAM" id="MobiDB-lite"/>
    </source>
</evidence>
<evidence type="ECO:0000256" key="1">
    <source>
        <dbReference type="SAM" id="Coils"/>
    </source>
</evidence>
<feature type="coiled-coil region" evidence="1">
    <location>
        <begin position="270"/>
        <end position="325"/>
    </location>
</feature>
<reference evidence="3" key="1">
    <citation type="submission" date="2020-11" db="EMBL/GenBank/DDBJ databases">
        <authorList>
            <person name="Koelle M."/>
            <person name="Horta M.A.C."/>
            <person name="Nowrousian M."/>
            <person name="Ohm R.A."/>
            <person name="Benz P."/>
            <person name="Pilgard A."/>
        </authorList>
    </citation>
    <scope>NUCLEOTIDE SEQUENCE</scope>
    <source>
        <strain evidence="3">FPRL280</strain>
    </source>
</reference>
<keyword evidence="1" id="KW-0175">Coiled coil</keyword>
<feature type="compositionally biased region" description="Basic and acidic residues" evidence="2">
    <location>
        <begin position="77"/>
        <end position="87"/>
    </location>
</feature>
<comment type="caution">
    <text evidence="3">The sequence shown here is derived from an EMBL/GenBank/DDBJ whole genome shotgun (WGS) entry which is preliminary data.</text>
</comment>
<reference evidence="3" key="2">
    <citation type="journal article" name="Front. Microbiol.">
        <title>Degradative Capacity of Two Strains of Rhodonia placenta: From Phenotype to Genotype.</title>
        <authorList>
            <person name="Kolle M."/>
            <person name="Horta M.A.C."/>
            <person name="Nowrousian M."/>
            <person name="Ohm R.A."/>
            <person name="Benz J.P."/>
            <person name="Pilgard A."/>
        </authorList>
    </citation>
    <scope>NUCLEOTIDE SEQUENCE</scope>
    <source>
        <strain evidence="3">FPRL280</strain>
    </source>
</reference>
<sequence length="367" mass="39989">MVDDERAAKAARARAMLKRRQQHHLGATTAASPTASSPGLPPSRPFSPARSEAPEDKHGQHPVRTASPAPSEAALAQHEDENGRDSGDLFANSQIRGAPPNSSDWLSSLTRVEGGPAQGPGSPPQQAAPSTPSTGKTASPVPSPPSTVQVANLQAQIQDQQRAIASLEAEKASLTIAAEKLGHVEFKVQETNDRLRKEQQKSTGLEKRAQKSEQDVDALRNKNDLQAERQETSSLRRRIQELESTIEDNSSHLGEQQQTISLLVSEKSSLTSSLQELEGAQNRSQEMERLLDIEKGRVAKLEEAMSRLQEANEQYSAKISALAASEADLTDKCRDQVSWLMAVRVPILRWFNKMTGTRVATSQRHGQ</sequence>
<dbReference type="EMBL" id="JADOXO010000038">
    <property type="protein sequence ID" value="KAF9817756.1"/>
    <property type="molecule type" value="Genomic_DNA"/>
</dbReference>
<feature type="compositionally biased region" description="Low complexity" evidence="2">
    <location>
        <begin position="25"/>
        <end position="38"/>
    </location>
</feature>
<accession>A0A8H7P649</accession>
<name>A0A8H7P649_9APHY</name>
<feature type="compositionally biased region" description="Low complexity" evidence="2">
    <location>
        <begin position="124"/>
        <end position="134"/>
    </location>
</feature>
<evidence type="ECO:0000313" key="4">
    <source>
        <dbReference type="Proteomes" id="UP000639403"/>
    </source>
</evidence>
<protein>
    <submittedName>
        <fullName evidence="3">Uncharacterized protein</fullName>
    </submittedName>
</protein>
<dbReference type="AlphaFoldDB" id="A0A8H7P649"/>
<evidence type="ECO:0000313" key="3">
    <source>
        <dbReference type="EMBL" id="KAF9817756.1"/>
    </source>
</evidence>
<dbReference type="Gene3D" id="1.10.287.1490">
    <property type="match status" value="1"/>
</dbReference>
<feature type="region of interest" description="Disordered" evidence="2">
    <location>
        <begin position="192"/>
        <end position="235"/>
    </location>
</feature>
<feature type="compositionally biased region" description="Basic and acidic residues" evidence="2">
    <location>
        <begin position="192"/>
        <end position="231"/>
    </location>
</feature>
<dbReference type="Proteomes" id="UP000639403">
    <property type="component" value="Unassembled WGS sequence"/>
</dbReference>
<gene>
    <name evidence="3" type="ORF">IEO21_03215</name>
</gene>
<feature type="region of interest" description="Disordered" evidence="2">
    <location>
        <begin position="1"/>
        <end position="150"/>
    </location>
</feature>
<feature type="compositionally biased region" description="Polar residues" evidence="2">
    <location>
        <begin position="91"/>
        <end position="110"/>
    </location>
</feature>
<proteinExistence type="predicted"/>
<feature type="compositionally biased region" description="Basic residues" evidence="2">
    <location>
        <begin position="9"/>
        <end position="23"/>
    </location>
</feature>
<organism evidence="3 4">
    <name type="scientific">Rhodonia placenta</name>
    <dbReference type="NCBI Taxonomy" id="104341"/>
    <lineage>
        <taxon>Eukaryota</taxon>
        <taxon>Fungi</taxon>
        <taxon>Dikarya</taxon>
        <taxon>Basidiomycota</taxon>
        <taxon>Agaricomycotina</taxon>
        <taxon>Agaricomycetes</taxon>
        <taxon>Polyporales</taxon>
        <taxon>Adustoporiaceae</taxon>
        <taxon>Rhodonia</taxon>
    </lineage>
</organism>